<keyword evidence="9" id="KW-1185">Reference proteome</keyword>
<proteinExistence type="predicted"/>
<accession>A0A9K3PWD2</accession>
<feature type="compositionally biased region" description="Low complexity" evidence="5">
    <location>
        <begin position="29"/>
        <end position="46"/>
    </location>
</feature>
<feature type="region of interest" description="Disordered" evidence="5">
    <location>
        <begin position="163"/>
        <end position="263"/>
    </location>
</feature>
<feature type="compositionally biased region" description="Low complexity" evidence="5">
    <location>
        <begin position="238"/>
        <end position="252"/>
    </location>
</feature>
<dbReference type="AlphaFoldDB" id="A0A9K3PWD2"/>
<organism evidence="8 9">
    <name type="scientific">Nitzschia inconspicua</name>
    <dbReference type="NCBI Taxonomy" id="303405"/>
    <lineage>
        <taxon>Eukaryota</taxon>
        <taxon>Sar</taxon>
        <taxon>Stramenopiles</taxon>
        <taxon>Ochrophyta</taxon>
        <taxon>Bacillariophyta</taxon>
        <taxon>Bacillariophyceae</taxon>
        <taxon>Bacillariophycidae</taxon>
        <taxon>Bacillariales</taxon>
        <taxon>Bacillariaceae</taxon>
        <taxon>Nitzschia</taxon>
    </lineage>
</organism>
<feature type="compositionally biased region" description="Polar residues" evidence="5">
    <location>
        <begin position="376"/>
        <end position="390"/>
    </location>
</feature>
<feature type="domain" description="Disease resistance R13L4/SHOC-2-like LRR" evidence="7">
    <location>
        <begin position="887"/>
        <end position="978"/>
    </location>
</feature>
<evidence type="ECO:0000256" key="5">
    <source>
        <dbReference type="SAM" id="MobiDB-lite"/>
    </source>
</evidence>
<feature type="compositionally biased region" description="Basic and acidic residues" evidence="5">
    <location>
        <begin position="7"/>
        <end position="24"/>
    </location>
</feature>
<sequence>MYGHRQHPPESGRGKDPSGHDRAGMMHGRSNNNNSSSRTTYSSRSTPKNILDELQDIEHALSMVSSHSTMVSHNYNTSRVHPPASQDWHTRTTPPTSTPPRTHSNYIDRNPSSHSTAASRDPPLSNNHVTPSQQKKSNNGNYPRSPLVRFSEQLEVYSKHISQGCSNTPTVPILRSKGSSGSLSKRVHSTDIPNESSNSFDILPPSGGSRDPTPRAAAGDQHGRPHSSQQVPREPAGITTTTHTATSIPSPTCGKAMSDPPIDRSRRLLMSPAANTTRPPTSHQTASLGRYQVRQGALSLQEQNTNTSYNMSSILGGNYNNNNNTISRGASVSRSNSDMELNPRRLYSQLENTHQSQSTSLLPKQDLAPTPRNREQAPTPNNKRGGTATANSSTWNIAALFSNPCQSPLVTSRPTEVPPFPSIQIQENCSTTSVPGVLHIPKTSSASTRIAPSTNEHAHPEAAQVAFPDDGASLSGESATSSTESATAMLMSSFRQATKDQWEKVPTWKIDSSSDAGEDDSFCSEKTPSSSTHEMLERNAPLSDSKIYSKPKRRTKRVATTTATKKMSYLQLGDDGSLQQMNVGTEVMALPKSIEVRLEESTCHEKQPQELGNDCFGKALHRFRSNSSQGDEDELVSIEEQNDMGILKKSTSETEDTDSGIHFPRMTSGWDRFERDVDSDCGDNEILITSSSKKRRVRKQSRLWILWVLVCAVIICLSGGLPVYFYMTSQPTESSADVTVVDLETTSPNSTFQQYPSVPLDFDNCILLNGDLPSVYSQRYQTIRQYLRLLSVGRTAMVDQPETPQRKALCWLAEYDPYQIDVGVATRAAIIQRYSLAVLYFSLASTDLVSENILLNSNFLSAQHECTWDAIMCSRPGVVSALLLSDKNLRGELPAEIGNLQGLSFLELSLNQITGTIPITIQQLAALQYLGMSFNELTGTVPSELGRLRNLQYLNLRSSQVRGTIPAELGNLSNLESLLLEGNLLSGTIPSALGNLILSRSMSFRRNYLSGRVALELCELRHVGNLQELTVDDWIACDCCTST</sequence>
<dbReference type="Pfam" id="PF23598">
    <property type="entry name" value="LRR_14"/>
    <property type="match status" value="1"/>
</dbReference>
<feature type="compositionally biased region" description="Polar residues" evidence="5">
    <location>
        <begin position="351"/>
        <end position="362"/>
    </location>
</feature>
<evidence type="ECO:0000256" key="2">
    <source>
        <dbReference type="ARBA" id="ARBA00022729"/>
    </source>
</evidence>
<feature type="region of interest" description="Disordered" evidence="5">
    <location>
        <begin position="508"/>
        <end position="556"/>
    </location>
</feature>
<protein>
    <submittedName>
        <fullName evidence="8">Leucine rich repeat LRR-containing protein</fullName>
    </submittedName>
</protein>
<dbReference type="GO" id="GO:0016020">
    <property type="term" value="C:membrane"/>
    <property type="evidence" value="ECO:0007669"/>
    <property type="project" value="UniProtKB-SubCell"/>
</dbReference>
<dbReference type="EMBL" id="JAGRRH010000013">
    <property type="protein sequence ID" value="KAG7361841.1"/>
    <property type="molecule type" value="Genomic_DNA"/>
</dbReference>
<feature type="region of interest" description="Disordered" evidence="5">
    <location>
        <begin position="351"/>
        <end position="390"/>
    </location>
</feature>
<feature type="region of interest" description="Disordered" evidence="5">
    <location>
        <begin position="73"/>
        <end position="145"/>
    </location>
</feature>
<comment type="subcellular location">
    <subcellularLocation>
        <location evidence="1">Membrane</location>
    </subcellularLocation>
</comment>
<feature type="compositionally biased region" description="Low complexity" evidence="5">
    <location>
        <begin position="174"/>
        <end position="184"/>
    </location>
</feature>
<keyword evidence="2" id="KW-0732">Signal</keyword>
<dbReference type="PANTHER" id="PTHR47988">
    <property type="entry name" value="SOMATIC EMBRYOGENESIS RECEPTOR KINASE 1"/>
    <property type="match status" value="1"/>
</dbReference>
<dbReference type="FunFam" id="3.80.10.10:FF:000400">
    <property type="entry name" value="Nuclear pore complex protein NUP107"/>
    <property type="match status" value="1"/>
</dbReference>
<evidence type="ECO:0000313" key="8">
    <source>
        <dbReference type="EMBL" id="KAG7361841.1"/>
    </source>
</evidence>
<dbReference type="InterPro" id="IPR055414">
    <property type="entry name" value="LRR_R13L4/SHOC2-like"/>
</dbReference>
<feature type="transmembrane region" description="Helical" evidence="6">
    <location>
        <begin position="703"/>
        <end position="727"/>
    </location>
</feature>
<evidence type="ECO:0000313" key="9">
    <source>
        <dbReference type="Proteomes" id="UP000693970"/>
    </source>
</evidence>
<gene>
    <name evidence="8" type="ORF">IV203_036942</name>
</gene>
<feature type="compositionally biased region" description="Polar residues" evidence="5">
    <location>
        <begin position="524"/>
        <end position="533"/>
    </location>
</feature>
<reference evidence="8" key="2">
    <citation type="submission" date="2021-04" db="EMBL/GenBank/DDBJ databases">
        <authorList>
            <person name="Podell S."/>
        </authorList>
    </citation>
    <scope>NUCLEOTIDE SEQUENCE</scope>
    <source>
        <strain evidence="8">Hildebrandi</strain>
    </source>
</reference>
<feature type="compositionally biased region" description="Polar residues" evidence="5">
    <location>
        <begin position="191"/>
        <end position="200"/>
    </location>
</feature>
<evidence type="ECO:0000259" key="7">
    <source>
        <dbReference type="Pfam" id="PF23598"/>
    </source>
</evidence>
<keyword evidence="4 6" id="KW-0472">Membrane</keyword>
<keyword evidence="3" id="KW-0677">Repeat</keyword>
<feature type="compositionally biased region" description="Low complexity" evidence="5">
    <location>
        <begin position="91"/>
        <end position="104"/>
    </location>
</feature>
<comment type="caution">
    <text evidence="8">The sequence shown here is derived from an EMBL/GenBank/DDBJ whole genome shotgun (WGS) entry which is preliminary data.</text>
</comment>
<keyword evidence="6" id="KW-0812">Transmembrane</keyword>
<evidence type="ECO:0000256" key="6">
    <source>
        <dbReference type="SAM" id="Phobius"/>
    </source>
</evidence>
<reference evidence="8" key="1">
    <citation type="journal article" date="2021" name="Sci. Rep.">
        <title>Diploid genomic architecture of Nitzschia inconspicua, an elite biomass production diatom.</title>
        <authorList>
            <person name="Oliver A."/>
            <person name="Podell S."/>
            <person name="Pinowska A."/>
            <person name="Traller J.C."/>
            <person name="Smith S.R."/>
            <person name="McClure R."/>
            <person name="Beliaev A."/>
            <person name="Bohutskyi P."/>
            <person name="Hill E.A."/>
            <person name="Rabines A."/>
            <person name="Zheng H."/>
            <person name="Allen L.Z."/>
            <person name="Kuo A."/>
            <person name="Grigoriev I.V."/>
            <person name="Allen A.E."/>
            <person name="Hazlebeck D."/>
            <person name="Allen E.E."/>
        </authorList>
    </citation>
    <scope>NUCLEOTIDE SEQUENCE</scope>
    <source>
        <strain evidence="8">Hildebrandi</strain>
    </source>
</reference>
<name>A0A9K3PWD2_9STRA</name>
<feature type="region of interest" description="Disordered" evidence="5">
    <location>
        <begin position="1"/>
        <end position="53"/>
    </location>
</feature>
<dbReference type="Proteomes" id="UP000693970">
    <property type="component" value="Unassembled WGS sequence"/>
</dbReference>
<feature type="compositionally biased region" description="Polar residues" evidence="5">
    <location>
        <begin position="105"/>
        <end position="142"/>
    </location>
</feature>
<keyword evidence="6" id="KW-1133">Transmembrane helix</keyword>
<evidence type="ECO:0000256" key="1">
    <source>
        <dbReference type="ARBA" id="ARBA00004370"/>
    </source>
</evidence>
<evidence type="ECO:0000256" key="3">
    <source>
        <dbReference type="ARBA" id="ARBA00022737"/>
    </source>
</evidence>
<evidence type="ECO:0000256" key="4">
    <source>
        <dbReference type="ARBA" id="ARBA00023136"/>
    </source>
</evidence>
<dbReference type="OrthoDB" id="676979at2759"/>